<dbReference type="RefSeq" id="WP_160053323.1">
    <property type="nucleotide sequence ID" value="NZ_BMQX01000009.1"/>
</dbReference>
<gene>
    <name evidence="2" type="ORF">GCM10009411_15280</name>
</gene>
<keyword evidence="1" id="KW-1133">Transmembrane helix</keyword>
<dbReference type="Proteomes" id="UP000619118">
    <property type="component" value="Unassembled WGS sequence"/>
</dbReference>
<evidence type="ECO:0000313" key="2">
    <source>
        <dbReference type="EMBL" id="GGQ15825.1"/>
    </source>
</evidence>
<keyword evidence="1" id="KW-0472">Membrane</keyword>
<evidence type="ECO:0000256" key="1">
    <source>
        <dbReference type="SAM" id="Phobius"/>
    </source>
</evidence>
<protein>
    <submittedName>
        <fullName evidence="2">Uncharacterized protein</fullName>
    </submittedName>
</protein>
<keyword evidence="3" id="KW-1185">Reference proteome</keyword>
<dbReference type="EMBL" id="BMQX01000009">
    <property type="protein sequence ID" value="GGQ15825.1"/>
    <property type="molecule type" value="Genomic_DNA"/>
</dbReference>
<feature type="transmembrane region" description="Helical" evidence="1">
    <location>
        <begin position="12"/>
        <end position="33"/>
    </location>
</feature>
<reference evidence="3" key="1">
    <citation type="journal article" date="2019" name="Int. J. Syst. Evol. Microbiol.">
        <title>The Global Catalogue of Microorganisms (GCM) 10K type strain sequencing project: providing services to taxonomists for standard genome sequencing and annotation.</title>
        <authorList>
            <consortium name="The Broad Institute Genomics Platform"/>
            <consortium name="The Broad Institute Genome Sequencing Center for Infectious Disease"/>
            <person name="Wu L."/>
            <person name="Ma J."/>
        </authorList>
    </citation>
    <scope>NUCLEOTIDE SEQUENCE [LARGE SCALE GENOMIC DNA]</scope>
    <source>
        <strain evidence="3">JCM 32306</strain>
    </source>
</reference>
<organism evidence="2 3">
    <name type="scientific">Shewanella litoralis</name>
    <dbReference type="NCBI Taxonomy" id="2282700"/>
    <lineage>
        <taxon>Bacteria</taxon>
        <taxon>Pseudomonadati</taxon>
        <taxon>Pseudomonadota</taxon>
        <taxon>Gammaproteobacteria</taxon>
        <taxon>Alteromonadales</taxon>
        <taxon>Shewanellaceae</taxon>
        <taxon>Shewanella</taxon>
    </lineage>
</organism>
<name>A0ABQ2R659_9GAMM</name>
<feature type="transmembrane region" description="Helical" evidence="1">
    <location>
        <begin position="45"/>
        <end position="68"/>
    </location>
</feature>
<accession>A0ABQ2R659</accession>
<sequence>MDSSNEKMKWILFSVFITLFSLAVFGTLSVVFLGFGTPTDAEREWLVKGLILEVSACVVALFYSIFGLKKSSNHVDDKILSDIETRLEELETKVLITTKEINRSVSTSISIEESGNDVSKSDFFHEMYPFLTEIENLKTPPAFDDSIYSLEPLYTDINSDIEQVKPFDKEHRIKSYIGLKVQWKCAFSGFTEKDDCYRVRVFLEKPLHAAYLDLDLSKDISKLKVLNENHPFWVCGEISSLEGTNIELINADISV</sequence>
<evidence type="ECO:0000313" key="3">
    <source>
        <dbReference type="Proteomes" id="UP000619118"/>
    </source>
</evidence>
<proteinExistence type="predicted"/>
<comment type="caution">
    <text evidence="2">The sequence shown here is derived from an EMBL/GenBank/DDBJ whole genome shotgun (WGS) entry which is preliminary data.</text>
</comment>
<keyword evidence="1" id="KW-0812">Transmembrane</keyword>